<dbReference type="HOGENOM" id="CLU_002706_49_2_1"/>
<feature type="repeat" description="PPR" evidence="3">
    <location>
        <begin position="355"/>
        <end position="389"/>
    </location>
</feature>
<comment type="similarity">
    <text evidence="1">Belongs to the PPR family. P subfamily.</text>
</comment>
<dbReference type="PaxDb" id="3880-AET00117"/>
<keyword evidence="4" id="KW-0472">Membrane</keyword>
<feature type="repeat" description="PPR" evidence="3">
    <location>
        <begin position="597"/>
        <end position="631"/>
    </location>
</feature>
<dbReference type="Proteomes" id="UP000002051">
    <property type="component" value="Chromosome 5"/>
</dbReference>
<dbReference type="GO" id="GO:0003729">
    <property type="term" value="F:mRNA binding"/>
    <property type="evidence" value="ECO:0000318"/>
    <property type="project" value="GO_Central"/>
</dbReference>
<dbReference type="Pfam" id="PF13041">
    <property type="entry name" value="PPR_2"/>
    <property type="match status" value="2"/>
</dbReference>
<feature type="repeat" description="PPR" evidence="3">
    <location>
        <begin position="461"/>
        <end position="495"/>
    </location>
</feature>
<dbReference type="PANTHER" id="PTHR47941">
    <property type="entry name" value="PENTATRICOPEPTIDE REPEAT-CONTAINING PROTEIN 3, MITOCHONDRIAL"/>
    <property type="match status" value="1"/>
</dbReference>
<dbReference type="EnsemblPlants" id="AET00117">
    <property type="protein sequence ID" value="AET00117"/>
    <property type="gene ID" value="MTR_5g088510"/>
</dbReference>
<dbReference type="NCBIfam" id="TIGR00756">
    <property type="entry name" value="PPR"/>
    <property type="match status" value="4"/>
</dbReference>
<evidence type="ECO:0000313" key="6">
    <source>
        <dbReference type="EnsemblPlants" id="AET00117"/>
    </source>
</evidence>
<feature type="repeat" description="PPR" evidence="3">
    <location>
        <begin position="180"/>
        <end position="214"/>
    </location>
</feature>
<keyword evidence="4" id="KW-1133">Transmembrane helix</keyword>
<sequence length="978" mass="112615">MLPLKHVVTKHKAKPKLKHKSLSSTYSSSISLSSIFTNTLHSSKPKPKPKPKPSFPIPDKQITATTFKTWFQTSYLSNDPLLLRIHQFLSSKNDFSALFTSLNIPLTTPLVLRVLHHVSYNNDIQSCLKFFDWAGRQPRYTHTRATFTAIFRMLTTRAHLMPMLFEILERFEKHELFYHNARFYDTLVVGYAIAGKPEIALHVFGRMRFQGLDLDAFAYHVLLNSLAENEYFNSFDVILNQIRIRGYATRVTDTIVVKRLCEQGRFDEAEEYVNGMLGSGKKLRDFEVSMLVGLLCERKKFERAVKLVKEFGNTGLVPLEHAYGVCIKGLVKGGRLDDALEFFRQTRDTEGSVPHLYRYNMLICRLLRENRLREVYDLLMDMYESSIPPDQITMNVVLCFFCKIGMVNVALQLYESRSQFGLNPNTIAYKYLILNLCWDGSVKEAYSVFKRFIGNDKLFPDRETFTTLANALCRECKVDEMKELMDLAKEREFTLSPVTNAKFISALCQAGRLEDGYDEHGKLENATAKLYYDKMIEGFIKSNKGEIAARLLVEMKEKNLRLTRFSCRAVICRLLDMDNPITRVTKLLDSLTQGKPDTKIFNFFIVGAGHANNTDLAREVYELMPRNNIVPTLLSQRLVLNSYLRNGKIIDALNFFNSLRRLGVVSKKLYCSMVIGLCKSNKVDIAHDFLFEMLNAGVNPDIECFESLVWKLCSLRRYHKAINLVQVYMKGGRRLTSFLGNTLLWHSSLSPDVYGILVHLRGAEEGENSPISTLSFVIGAFSGCLSVNRSIEELEKLIAMCFPLDTHTYNQLLRRVASYDMNQACELFNRMCQRGCKPNGWTYDFMVRGFLNHGRNDEAKQWVEEMHQKGFDLTDSTRINKSLLVSVTTHLLCMIYLLIVYLSRIAEQETTTMGLLFSLVLYMFRMTQEFAIYHKYFEPGHKMGLIHKEISIKPLYQCYRLQIADHGGKPEIRLFMLP</sequence>
<evidence type="ECO:0000313" key="5">
    <source>
        <dbReference type="EMBL" id="AET00117.1"/>
    </source>
</evidence>
<dbReference type="PROSITE" id="PS51375">
    <property type="entry name" value="PPR"/>
    <property type="match status" value="7"/>
</dbReference>
<protein>
    <submittedName>
        <fullName evidence="5">PPR containing plant-like protein</fullName>
    </submittedName>
</protein>
<feature type="repeat" description="PPR" evidence="3">
    <location>
        <begin position="666"/>
        <end position="700"/>
    </location>
</feature>
<dbReference type="AlphaFoldDB" id="G7K7S1"/>
<dbReference type="EMBL" id="CM001221">
    <property type="protein sequence ID" value="AET00117.1"/>
    <property type="molecule type" value="Genomic_DNA"/>
</dbReference>
<evidence type="ECO:0000256" key="1">
    <source>
        <dbReference type="ARBA" id="ARBA00007626"/>
    </source>
</evidence>
<feature type="repeat" description="PPR" evidence="3">
    <location>
        <begin position="839"/>
        <end position="873"/>
    </location>
</feature>
<reference evidence="5 7" key="1">
    <citation type="journal article" date="2011" name="Nature">
        <title>The Medicago genome provides insight into the evolution of rhizobial symbioses.</title>
        <authorList>
            <person name="Young N.D."/>
            <person name="Debelle F."/>
            <person name="Oldroyd G.E."/>
            <person name="Geurts R."/>
            <person name="Cannon S.B."/>
            <person name="Udvardi M.K."/>
            <person name="Benedito V.A."/>
            <person name="Mayer K.F."/>
            <person name="Gouzy J."/>
            <person name="Schoof H."/>
            <person name="Van de Peer Y."/>
            <person name="Proost S."/>
            <person name="Cook D.R."/>
            <person name="Meyers B.C."/>
            <person name="Spannagl M."/>
            <person name="Cheung F."/>
            <person name="De Mita S."/>
            <person name="Krishnakumar V."/>
            <person name="Gundlach H."/>
            <person name="Zhou S."/>
            <person name="Mudge J."/>
            <person name="Bharti A.K."/>
            <person name="Murray J.D."/>
            <person name="Naoumkina M.A."/>
            <person name="Rosen B."/>
            <person name="Silverstein K.A."/>
            <person name="Tang H."/>
            <person name="Rombauts S."/>
            <person name="Zhao P.X."/>
            <person name="Zhou P."/>
            <person name="Barbe V."/>
            <person name="Bardou P."/>
            <person name="Bechner M."/>
            <person name="Bellec A."/>
            <person name="Berger A."/>
            <person name="Berges H."/>
            <person name="Bidwell S."/>
            <person name="Bisseling T."/>
            <person name="Choisne N."/>
            <person name="Couloux A."/>
            <person name="Denny R."/>
            <person name="Deshpande S."/>
            <person name="Dai X."/>
            <person name="Doyle J.J."/>
            <person name="Dudez A.M."/>
            <person name="Farmer A.D."/>
            <person name="Fouteau S."/>
            <person name="Franken C."/>
            <person name="Gibelin C."/>
            <person name="Gish J."/>
            <person name="Goldstein S."/>
            <person name="Gonzalez A.J."/>
            <person name="Green P.J."/>
            <person name="Hallab A."/>
            <person name="Hartog M."/>
            <person name="Hua A."/>
            <person name="Humphray S.J."/>
            <person name="Jeong D.H."/>
            <person name="Jing Y."/>
            <person name="Jocker A."/>
            <person name="Kenton S.M."/>
            <person name="Kim D.J."/>
            <person name="Klee K."/>
            <person name="Lai H."/>
            <person name="Lang C."/>
            <person name="Lin S."/>
            <person name="Macmil S.L."/>
            <person name="Magdelenat G."/>
            <person name="Matthews L."/>
            <person name="McCorrison J."/>
            <person name="Monaghan E.L."/>
            <person name="Mun J.H."/>
            <person name="Najar F.Z."/>
            <person name="Nicholson C."/>
            <person name="Noirot C."/>
            <person name="O'Bleness M."/>
            <person name="Paule C.R."/>
            <person name="Poulain J."/>
            <person name="Prion F."/>
            <person name="Qin B."/>
            <person name="Qu C."/>
            <person name="Retzel E.F."/>
            <person name="Riddle C."/>
            <person name="Sallet E."/>
            <person name="Samain S."/>
            <person name="Samson N."/>
            <person name="Sanders I."/>
            <person name="Saurat O."/>
            <person name="Scarpelli C."/>
            <person name="Schiex T."/>
            <person name="Segurens B."/>
            <person name="Severin A.J."/>
            <person name="Sherrier D.J."/>
            <person name="Shi R."/>
            <person name="Sims S."/>
            <person name="Singer S.R."/>
            <person name="Sinharoy S."/>
            <person name="Sterck L."/>
            <person name="Viollet A."/>
            <person name="Wang B.B."/>
            <person name="Wang K."/>
            <person name="Wang M."/>
            <person name="Wang X."/>
            <person name="Warfsmann J."/>
            <person name="Weissenbach J."/>
            <person name="White D.D."/>
            <person name="White J.D."/>
            <person name="Wiley G.B."/>
            <person name="Wincker P."/>
            <person name="Xing Y."/>
            <person name="Yang L."/>
            <person name="Yao Z."/>
            <person name="Ying F."/>
            <person name="Zhai J."/>
            <person name="Zhou L."/>
            <person name="Zuber A."/>
            <person name="Denarie J."/>
            <person name="Dixon R.A."/>
            <person name="May G.D."/>
            <person name="Schwartz D.C."/>
            <person name="Rogers J."/>
            <person name="Quetier F."/>
            <person name="Town C.D."/>
            <person name="Roe B.A."/>
        </authorList>
    </citation>
    <scope>NUCLEOTIDE SEQUENCE [LARGE SCALE GENOMIC DNA]</scope>
    <source>
        <strain evidence="5">A17</strain>
        <strain evidence="6 7">cv. Jemalong A17</strain>
    </source>
</reference>
<reference evidence="5 7" key="2">
    <citation type="journal article" date="2014" name="BMC Genomics">
        <title>An improved genome release (version Mt4.0) for the model legume Medicago truncatula.</title>
        <authorList>
            <person name="Tang H."/>
            <person name="Krishnakumar V."/>
            <person name="Bidwell S."/>
            <person name="Rosen B."/>
            <person name="Chan A."/>
            <person name="Zhou S."/>
            <person name="Gentzbittel L."/>
            <person name="Childs K.L."/>
            <person name="Yandell M."/>
            <person name="Gundlach H."/>
            <person name="Mayer K.F."/>
            <person name="Schwartz D.C."/>
            <person name="Town C.D."/>
        </authorList>
    </citation>
    <scope>GENOME REANNOTATION</scope>
    <source>
        <strain evidence="6 7">cv. Jemalong A17</strain>
    </source>
</reference>
<dbReference type="Pfam" id="PF01535">
    <property type="entry name" value="PPR"/>
    <property type="match status" value="7"/>
</dbReference>
<evidence type="ECO:0000313" key="7">
    <source>
        <dbReference type="Proteomes" id="UP000002051"/>
    </source>
</evidence>
<dbReference type="STRING" id="3880.G7K7S1"/>
<accession>G7K7S1</accession>
<feature type="transmembrane region" description="Helical" evidence="4">
    <location>
        <begin position="883"/>
        <end position="902"/>
    </location>
</feature>
<dbReference type="Gene3D" id="1.25.40.10">
    <property type="entry name" value="Tetratricopeptide repeat domain"/>
    <property type="match status" value="7"/>
</dbReference>
<evidence type="ECO:0000256" key="4">
    <source>
        <dbReference type="SAM" id="Phobius"/>
    </source>
</evidence>
<name>G7K7S1_MEDTR</name>
<dbReference type="eggNOG" id="KOG4197">
    <property type="taxonomic scope" value="Eukaryota"/>
</dbReference>
<keyword evidence="7" id="KW-1185">Reference proteome</keyword>
<feature type="repeat" description="PPR" evidence="3">
    <location>
        <begin position="390"/>
        <end position="424"/>
    </location>
</feature>
<evidence type="ECO:0000256" key="3">
    <source>
        <dbReference type="PROSITE-ProRule" id="PRU00708"/>
    </source>
</evidence>
<keyword evidence="4" id="KW-0812">Transmembrane</keyword>
<organism evidence="5 7">
    <name type="scientific">Medicago truncatula</name>
    <name type="common">Barrel medic</name>
    <name type="synonym">Medicago tribuloides</name>
    <dbReference type="NCBI Taxonomy" id="3880"/>
    <lineage>
        <taxon>Eukaryota</taxon>
        <taxon>Viridiplantae</taxon>
        <taxon>Streptophyta</taxon>
        <taxon>Embryophyta</taxon>
        <taxon>Tracheophyta</taxon>
        <taxon>Spermatophyta</taxon>
        <taxon>Magnoliopsida</taxon>
        <taxon>eudicotyledons</taxon>
        <taxon>Gunneridae</taxon>
        <taxon>Pentapetalae</taxon>
        <taxon>rosids</taxon>
        <taxon>fabids</taxon>
        <taxon>Fabales</taxon>
        <taxon>Fabaceae</taxon>
        <taxon>Papilionoideae</taxon>
        <taxon>50 kb inversion clade</taxon>
        <taxon>NPAAA clade</taxon>
        <taxon>Hologalegina</taxon>
        <taxon>IRL clade</taxon>
        <taxon>Trifolieae</taxon>
        <taxon>Medicago</taxon>
    </lineage>
</organism>
<dbReference type="OMA" id="RWMEAMH"/>
<evidence type="ECO:0000256" key="2">
    <source>
        <dbReference type="ARBA" id="ARBA00022737"/>
    </source>
</evidence>
<dbReference type="InterPro" id="IPR002885">
    <property type="entry name" value="PPR_rpt"/>
</dbReference>
<reference evidence="6" key="3">
    <citation type="submission" date="2015-04" db="UniProtKB">
        <authorList>
            <consortium name="EnsemblPlants"/>
        </authorList>
    </citation>
    <scope>IDENTIFICATION</scope>
    <source>
        <strain evidence="6">cv. Jemalong A17</strain>
    </source>
</reference>
<proteinExistence type="inferred from homology"/>
<dbReference type="InterPro" id="IPR011990">
    <property type="entry name" value="TPR-like_helical_dom_sf"/>
</dbReference>
<gene>
    <name evidence="5" type="ordered locus">MTR_5g088510</name>
</gene>
<keyword evidence="2" id="KW-0677">Repeat</keyword>